<proteinExistence type="predicted"/>
<evidence type="ECO:0000259" key="3">
    <source>
        <dbReference type="PROSITE" id="PS50011"/>
    </source>
</evidence>
<dbReference type="PANTHER" id="PTHR44167:SF24">
    <property type="entry name" value="SERINE_THREONINE-PROTEIN KINASE CHK2"/>
    <property type="match status" value="1"/>
</dbReference>
<feature type="domain" description="Protein kinase" evidence="3">
    <location>
        <begin position="386"/>
        <end position="685"/>
    </location>
</feature>
<comment type="caution">
    <text evidence="4">The sequence shown here is derived from an EMBL/GenBank/DDBJ whole genome shotgun (WGS) entry which is preliminary data.</text>
</comment>
<sequence>MSSSPVCGGDFQNGVYRFDQDAKVYQYNNSTLLVDENTSLNIRNDTDLVTLIIKCVYNGADTIYFIGTTKNEAKVSLYSAALNSTNNSFNFQKIVDPTNGVLEAESTMLFSVDKWPDCKRCAMLQYNNSSIGITGSNSFSPNINKNNAYNISSVKTSFTAQNGKMYQLLPQGLKSYMLDTKITTFPALYQFENPNMVVNSNIAWQTASNEDSSQILFYDSGSNFQLLKLDDQTSTAKMINNTYKDMKPNSIAFFQMSNLIIMDKESYRTIPVSQFSASIPPPSPPTLADNASSVTQSPKLDSRVAGGFTALGIVIGSGLTFLLYLLWKLCSRSKPETGTRGIKTSRDSGTGLDPTSPIETVVVPQVPVVYRPIHQQFAKQQSMRPILIDSRVGEGDPASDITVILNKKCLVNSKEVGVVSINNPLHHQEVYIRKCRYGDSHVPALIHYFRNNSEGDRKFNRAVDVLAALEGQNTENIIKFIDAVQLKLTTNADRGFKYMLITSYYEPGQSLASLYEQALSGDTVVDVNDETFMVWTIYSMLLAVRDLHRAGFVHRFITADCFYAKSYSPTTDWCLADFDESGIAGEPYRMPADRCEYYDSTFNSTTFHYEADIWAVGRVIYKVVSGGRQFQTYSSNDYSDCIEEQVHGKVYGRHYRDLLKSTLCNTRYEQRLTADQLVELWETRFDFKGI</sequence>
<dbReference type="PANTHER" id="PTHR44167">
    <property type="entry name" value="OVARIAN-SPECIFIC SERINE/THREONINE-PROTEIN KINASE LOK-RELATED"/>
    <property type="match status" value="1"/>
</dbReference>
<evidence type="ECO:0000256" key="2">
    <source>
        <dbReference type="SAM" id="Phobius"/>
    </source>
</evidence>
<dbReference type="SUPFAM" id="SSF56112">
    <property type="entry name" value="Protein kinase-like (PK-like)"/>
    <property type="match status" value="1"/>
</dbReference>
<evidence type="ECO:0000313" key="4">
    <source>
        <dbReference type="EMBL" id="GAA5802732.1"/>
    </source>
</evidence>
<reference evidence="4 5" key="1">
    <citation type="submission" date="2024-04" db="EMBL/GenBank/DDBJ databases">
        <title>genome sequences of Mucor flavus KT1a and Helicostylum pulchrum KT1b strains isolation_sourced from the surface of a dry-aged beef.</title>
        <authorList>
            <person name="Toyotome T."/>
            <person name="Hosono M."/>
            <person name="Torimaru M."/>
            <person name="Fukuda K."/>
            <person name="Mikami N."/>
        </authorList>
    </citation>
    <scope>NUCLEOTIDE SEQUENCE [LARGE SCALE GENOMIC DNA]</scope>
    <source>
        <strain evidence="4 5">KT1b</strain>
    </source>
</reference>
<evidence type="ECO:0000256" key="1">
    <source>
        <dbReference type="SAM" id="MobiDB-lite"/>
    </source>
</evidence>
<name>A0ABP9Y8W8_9FUNG</name>
<dbReference type="EMBL" id="BAABUJ010000024">
    <property type="protein sequence ID" value="GAA5802732.1"/>
    <property type="molecule type" value="Genomic_DNA"/>
</dbReference>
<keyword evidence="2" id="KW-1133">Transmembrane helix</keyword>
<keyword evidence="2" id="KW-0812">Transmembrane</keyword>
<keyword evidence="2" id="KW-0472">Membrane</keyword>
<dbReference type="Proteomes" id="UP001476247">
    <property type="component" value="Unassembled WGS sequence"/>
</dbReference>
<dbReference type="Gene3D" id="1.10.510.10">
    <property type="entry name" value="Transferase(Phosphotransferase) domain 1"/>
    <property type="match status" value="1"/>
</dbReference>
<accession>A0ABP9Y8W8</accession>
<dbReference type="InterPro" id="IPR011009">
    <property type="entry name" value="Kinase-like_dom_sf"/>
</dbReference>
<feature type="transmembrane region" description="Helical" evidence="2">
    <location>
        <begin position="304"/>
        <end position="327"/>
    </location>
</feature>
<organism evidence="4 5">
    <name type="scientific">Helicostylum pulchrum</name>
    <dbReference type="NCBI Taxonomy" id="562976"/>
    <lineage>
        <taxon>Eukaryota</taxon>
        <taxon>Fungi</taxon>
        <taxon>Fungi incertae sedis</taxon>
        <taxon>Mucoromycota</taxon>
        <taxon>Mucoromycotina</taxon>
        <taxon>Mucoromycetes</taxon>
        <taxon>Mucorales</taxon>
        <taxon>Mucorineae</taxon>
        <taxon>Mucoraceae</taxon>
        <taxon>Helicostylum</taxon>
    </lineage>
</organism>
<keyword evidence="5" id="KW-1185">Reference proteome</keyword>
<dbReference type="InterPro" id="IPR000719">
    <property type="entry name" value="Prot_kinase_dom"/>
</dbReference>
<feature type="region of interest" description="Disordered" evidence="1">
    <location>
        <begin position="337"/>
        <end position="356"/>
    </location>
</feature>
<protein>
    <recommendedName>
        <fullName evidence="3">Protein kinase domain-containing protein</fullName>
    </recommendedName>
</protein>
<dbReference type="SMART" id="SM00220">
    <property type="entry name" value="S_TKc"/>
    <property type="match status" value="1"/>
</dbReference>
<evidence type="ECO:0000313" key="5">
    <source>
        <dbReference type="Proteomes" id="UP001476247"/>
    </source>
</evidence>
<gene>
    <name evidence="4" type="ORF">HPULCUR_008206</name>
</gene>
<dbReference type="PROSITE" id="PS50011">
    <property type="entry name" value="PROTEIN_KINASE_DOM"/>
    <property type="match status" value="1"/>
</dbReference>